<evidence type="ECO:0000313" key="5">
    <source>
        <dbReference type="Proteomes" id="UP000190341"/>
    </source>
</evidence>
<evidence type="ECO:0000259" key="3">
    <source>
        <dbReference type="PROSITE" id="PS51186"/>
    </source>
</evidence>
<feature type="domain" description="N-acetyltransferase" evidence="3">
    <location>
        <begin position="1"/>
        <end position="149"/>
    </location>
</feature>
<dbReference type="InterPro" id="IPR016181">
    <property type="entry name" value="Acyl_CoA_acyltransferase"/>
</dbReference>
<keyword evidence="2 4" id="KW-0012">Acyltransferase</keyword>
<dbReference type="AlphaFoldDB" id="A0A1T5JLZ1"/>
<dbReference type="Pfam" id="PF00583">
    <property type="entry name" value="Acetyltransf_1"/>
    <property type="match status" value="1"/>
</dbReference>
<evidence type="ECO:0000256" key="2">
    <source>
        <dbReference type="ARBA" id="ARBA00023315"/>
    </source>
</evidence>
<dbReference type="InterPro" id="IPR050832">
    <property type="entry name" value="Bact_Acetyltransf"/>
</dbReference>
<dbReference type="STRING" id="428993.SAMN06296058_0937"/>
<organism evidence="4 5">
    <name type="scientific">Pseudoxanthomonas indica</name>
    <dbReference type="NCBI Taxonomy" id="428993"/>
    <lineage>
        <taxon>Bacteria</taxon>
        <taxon>Pseudomonadati</taxon>
        <taxon>Pseudomonadota</taxon>
        <taxon>Gammaproteobacteria</taxon>
        <taxon>Lysobacterales</taxon>
        <taxon>Lysobacteraceae</taxon>
        <taxon>Pseudoxanthomonas</taxon>
    </lineage>
</organism>
<name>A0A1T5JLZ1_9GAMM</name>
<dbReference type="CDD" id="cd04301">
    <property type="entry name" value="NAT_SF"/>
    <property type="match status" value="1"/>
</dbReference>
<evidence type="ECO:0000313" key="4">
    <source>
        <dbReference type="EMBL" id="SKC52597.1"/>
    </source>
</evidence>
<keyword evidence="1 4" id="KW-0808">Transferase</keyword>
<dbReference type="RefSeq" id="WP_308933132.1">
    <property type="nucleotide sequence ID" value="NZ_BMCL01000002.1"/>
</dbReference>
<evidence type="ECO:0000256" key="1">
    <source>
        <dbReference type="ARBA" id="ARBA00022679"/>
    </source>
</evidence>
<dbReference type="PROSITE" id="PS51186">
    <property type="entry name" value="GNAT"/>
    <property type="match status" value="1"/>
</dbReference>
<gene>
    <name evidence="4" type="ORF">SAMN06296058_0937</name>
</gene>
<sequence>MQLRRATVTDVDAIAPLFDRYRQFYEQAPDPAKAHDFIQARLSAEESVIFIAENQGQVLGFTQLFPSFSSVGAARAWILNDLYVLPEARRQGVARALLGAAADFGRATGAARLELETDHDNRSAQALYRHLGWEVYDSTMRFRLRLDPA</sequence>
<dbReference type="EMBL" id="FUZV01000001">
    <property type="protein sequence ID" value="SKC52597.1"/>
    <property type="molecule type" value="Genomic_DNA"/>
</dbReference>
<dbReference type="Proteomes" id="UP000190341">
    <property type="component" value="Unassembled WGS sequence"/>
</dbReference>
<dbReference type="PANTHER" id="PTHR43877">
    <property type="entry name" value="AMINOALKYLPHOSPHONATE N-ACETYLTRANSFERASE-RELATED-RELATED"/>
    <property type="match status" value="1"/>
</dbReference>
<dbReference type="SUPFAM" id="SSF55729">
    <property type="entry name" value="Acyl-CoA N-acyltransferases (Nat)"/>
    <property type="match status" value="1"/>
</dbReference>
<dbReference type="GO" id="GO:0016747">
    <property type="term" value="F:acyltransferase activity, transferring groups other than amino-acyl groups"/>
    <property type="evidence" value="ECO:0007669"/>
    <property type="project" value="InterPro"/>
</dbReference>
<dbReference type="Gene3D" id="3.40.630.30">
    <property type="match status" value="1"/>
</dbReference>
<accession>A0A1T5JLZ1</accession>
<proteinExistence type="predicted"/>
<dbReference type="InterPro" id="IPR000182">
    <property type="entry name" value="GNAT_dom"/>
</dbReference>
<keyword evidence="5" id="KW-1185">Reference proteome</keyword>
<dbReference type="PANTHER" id="PTHR43877:SF2">
    <property type="entry name" value="AMINOALKYLPHOSPHONATE N-ACETYLTRANSFERASE-RELATED"/>
    <property type="match status" value="1"/>
</dbReference>
<reference evidence="4 5" key="1">
    <citation type="submission" date="2017-02" db="EMBL/GenBank/DDBJ databases">
        <authorList>
            <person name="Peterson S.W."/>
        </authorList>
    </citation>
    <scope>NUCLEOTIDE SEQUENCE [LARGE SCALE GENOMIC DNA]</scope>
    <source>
        <strain evidence="4 5">P15</strain>
    </source>
</reference>
<protein>
    <submittedName>
        <fullName evidence="4">L-amino acid N-acyltransferase YncA</fullName>
    </submittedName>
</protein>